<evidence type="ECO:0000256" key="1">
    <source>
        <dbReference type="ARBA" id="ARBA00006479"/>
    </source>
</evidence>
<accession>A0A939C1S1</accession>
<organism evidence="2 3">
    <name type="scientific">Nakamurella leprariae</name>
    <dbReference type="NCBI Taxonomy" id="2803911"/>
    <lineage>
        <taxon>Bacteria</taxon>
        <taxon>Bacillati</taxon>
        <taxon>Actinomycetota</taxon>
        <taxon>Actinomycetes</taxon>
        <taxon>Nakamurellales</taxon>
        <taxon>Nakamurellaceae</taxon>
        <taxon>Nakamurella</taxon>
    </lineage>
</organism>
<gene>
    <name evidence="2" type="ORF">JL106_09080</name>
</gene>
<dbReference type="PANTHER" id="PTHR18964:SF173">
    <property type="entry name" value="GLUCOKINASE"/>
    <property type="match status" value="1"/>
</dbReference>
<dbReference type="InterPro" id="IPR036388">
    <property type="entry name" value="WH-like_DNA-bd_sf"/>
</dbReference>
<dbReference type="PROSITE" id="PS01125">
    <property type="entry name" value="ROK"/>
    <property type="match status" value="1"/>
</dbReference>
<dbReference type="Proteomes" id="UP000663792">
    <property type="component" value="Unassembled WGS sequence"/>
</dbReference>
<dbReference type="EMBL" id="JAERWK010000010">
    <property type="protein sequence ID" value="MBM9467427.1"/>
    <property type="molecule type" value="Genomic_DNA"/>
</dbReference>
<evidence type="ECO:0000313" key="3">
    <source>
        <dbReference type="Proteomes" id="UP000663792"/>
    </source>
</evidence>
<dbReference type="InterPro" id="IPR043129">
    <property type="entry name" value="ATPase_NBD"/>
</dbReference>
<dbReference type="RefSeq" id="WP_205260360.1">
    <property type="nucleotide sequence ID" value="NZ_JAERWK010000010.1"/>
</dbReference>
<dbReference type="SUPFAM" id="SSF46785">
    <property type="entry name" value="Winged helix' DNA-binding domain"/>
    <property type="match status" value="1"/>
</dbReference>
<sequence length="389" mass="40301">MQLSPQAGDLLRVIRSGAPRTRAELGDLTGWARVTVNARIDELLDARLVRPMGAANGARGRPAGRFGFDASQGTLLIADVGASAARVARCDLNGTVLAQDTVPLFIGDGPDTVLGLVIDRLESLRAPGDAPAWGLGMSLPGPIEISTGRVVSPPIMTGWNGIAVPELLRPRYDLPILILNDSDAMAWGEHVRSVPRADDLLLVKVGTGVGAGIVANGRIVYGAQGAAGDLGHTVGHPVHPREAPPLCRCGKTGCIEAYAGGWAIARDLAADGAAVTGLNDVLRLLQAGDPRAIQRIREAGRVLGSGLALAVSLLNPSEIVVAGQLAVAGEHLLSGIREHVAANSLPLATRDLRIRTSDSPNEVGVTGVAHALADWILAPEHLAATLARL</sequence>
<dbReference type="InterPro" id="IPR049874">
    <property type="entry name" value="ROK_cs"/>
</dbReference>
<name>A0A939C1S1_9ACTN</name>
<dbReference type="InterPro" id="IPR036390">
    <property type="entry name" value="WH_DNA-bd_sf"/>
</dbReference>
<dbReference type="Gene3D" id="3.30.420.40">
    <property type="match status" value="2"/>
</dbReference>
<dbReference type="AlphaFoldDB" id="A0A939C1S1"/>
<proteinExistence type="inferred from homology"/>
<dbReference type="PANTHER" id="PTHR18964">
    <property type="entry name" value="ROK (REPRESSOR, ORF, KINASE) FAMILY"/>
    <property type="match status" value="1"/>
</dbReference>
<dbReference type="Gene3D" id="1.10.10.10">
    <property type="entry name" value="Winged helix-like DNA-binding domain superfamily/Winged helix DNA-binding domain"/>
    <property type="match status" value="1"/>
</dbReference>
<dbReference type="InterPro" id="IPR000600">
    <property type="entry name" value="ROK"/>
</dbReference>
<comment type="caution">
    <text evidence="2">The sequence shown here is derived from an EMBL/GenBank/DDBJ whole genome shotgun (WGS) entry which is preliminary data.</text>
</comment>
<dbReference type="Pfam" id="PF00480">
    <property type="entry name" value="ROK"/>
    <property type="match status" value="1"/>
</dbReference>
<keyword evidence="3" id="KW-1185">Reference proteome</keyword>
<comment type="similarity">
    <text evidence="1">Belongs to the ROK (NagC/XylR) family.</text>
</comment>
<evidence type="ECO:0000313" key="2">
    <source>
        <dbReference type="EMBL" id="MBM9467427.1"/>
    </source>
</evidence>
<dbReference type="SUPFAM" id="SSF53067">
    <property type="entry name" value="Actin-like ATPase domain"/>
    <property type="match status" value="1"/>
</dbReference>
<protein>
    <submittedName>
        <fullName evidence="2">ROK family protein</fullName>
    </submittedName>
</protein>
<reference evidence="2" key="1">
    <citation type="submission" date="2021-01" db="EMBL/GenBank/DDBJ databases">
        <title>YIM 132084 draft genome.</title>
        <authorList>
            <person name="An D."/>
        </authorList>
    </citation>
    <scope>NUCLEOTIDE SEQUENCE</scope>
    <source>
        <strain evidence="2">YIM 132084</strain>
    </source>
</reference>